<dbReference type="SUPFAM" id="SSF56801">
    <property type="entry name" value="Acetyl-CoA synthetase-like"/>
    <property type="match status" value="1"/>
</dbReference>
<evidence type="ECO:0000259" key="4">
    <source>
        <dbReference type="Pfam" id="PF13193"/>
    </source>
</evidence>
<gene>
    <name evidence="5" type="ORF">UFOPK3752_00630</name>
</gene>
<feature type="domain" description="AMP-binding enzyme C-terminal" evidence="4">
    <location>
        <begin position="423"/>
        <end position="499"/>
    </location>
</feature>
<feature type="domain" description="AMP-dependent synthetase/ligase" evidence="3">
    <location>
        <begin position="8"/>
        <end position="373"/>
    </location>
</feature>
<dbReference type="InterPro" id="IPR042099">
    <property type="entry name" value="ANL_N_sf"/>
</dbReference>
<dbReference type="InterPro" id="IPR000873">
    <property type="entry name" value="AMP-dep_synth/lig_dom"/>
</dbReference>
<accession>A0A6J7ISQ1</accession>
<dbReference type="EMBL" id="CAFBND010000017">
    <property type="protein sequence ID" value="CAB4934248.1"/>
    <property type="molecule type" value="Genomic_DNA"/>
</dbReference>
<organism evidence="5">
    <name type="scientific">freshwater metagenome</name>
    <dbReference type="NCBI Taxonomy" id="449393"/>
    <lineage>
        <taxon>unclassified sequences</taxon>
        <taxon>metagenomes</taxon>
        <taxon>ecological metagenomes</taxon>
    </lineage>
</organism>
<proteinExistence type="inferred from homology"/>
<comment type="similarity">
    <text evidence="1">Belongs to the ATP-dependent AMP-binding enzyme family.</text>
</comment>
<evidence type="ECO:0000256" key="1">
    <source>
        <dbReference type="ARBA" id="ARBA00006432"/>
    </source>
</evidence>
<dbReference type="PANTHER" id="PTHR43767:SF7">
    <property type="entry name" value="MEDIUM_LONG-CHAIN-FATTY-ACID--COA LIGASE FADD8"/>
    <property type="match status" value="1"/>
</dbReference>
<evidence type="ECO:0000313" key="5">
    <source>
        <dbReference type="EMBL" id="CAB4934248.1"/>
    </source>
</evidence>
<dbReference type="Gene3D" id="3.40.50.12780">
    <property type="entry name" value="N-terminal domain of ligase-like"/>
    <property type="match status" value="1"/>
</dbReference>
<name>A0A6J7ISQ1_9ZZZZ</name>
<reference evidence="5" key="1">
    <citation type="submission" date="2020-05" db="EMBL/GenBank/DDBJ databases">
        <authorList>
            <person name="Chiriac C."/>
            <person name="Salcher M."/>
            <person name="Ghai R."/>
            <person name="Kavagutti S V."/>
        </authorList>
    </citation>
    <scope>NUCLEOTIDE SEQUENCE</scope>
</reference>
<evidence type="ECO:0000259" key="3">
    <source>
        <dbReference type="Pfam" id="PF00501"/>
    </source>
</evidence>
<dbReference type="AlphaFoldDB" id="A0A6J7ISQ1"/>
<dbReference type="Pfam" id="PF00501">
    <property type="entry name" value="AMP-binding"/>
    <property type="match status" value="1"/>
</dbReference>
<sequence length="516" mass="55772">MNAGLHVSRWAKRQPDACALFDGERERTWRELDDRTNRLANGLISEFPVRPGERVALLTANRIEVAEVLAACHKARAVYVGLNVRFDADELAAALDSAAPAILLVAGEFAAQATAVATLRGIPTLDLDDDGPHGYEALMANAEATAPATLHQSNPGDVACVVYTSGTTGRAKGVTFDHAAVLQHATIACVEYEIGVDSRYLVQIPHNSSVNITIVPCLAAGAALGFADSRSFDPSTFASLVARAKVTHTFLVPTQLMRVLDKLADDDTRLSGLTTLGYGSSPIAPDRLRQLVDRYGPIFIQLYGMAEVASIGTLLRKDDHVRALATEPRLFASAGRPSWGVDVLVVDDAGAEVAPGERGEVVFSGSHIMLGYYRDAERTAEALVNGRMYSGDIGIVDDEGYVYIVDRKKNLIIRGGQNIAPTEIENTLYRHQAVLEACVVGAPDDEWGERVVAVVTLRPGKHASETELLDFVNASELARFKRPEQITVVEAIPKNTVGKMDKSQVRGWYWTDGRAV</sequence>
<dbReference type="PROSITE" id="PS00455">
    <property type="entry name" value="AMP_BINDING"/>
    <property type="match status" value="1"/>
</dbReference>
<dbReference type="Pfam" id="PF13193">
    <property type="entry name" value="AMP-binding_C"/>
    <property type="match status" value="1"/>
</dbReference>
<dbReference type="InterPro" id="IPR020845">
    <property type="entry name" value="AMP-binding_CS"/>
</dbReference>
<dbReference type="PANTHER" id="PTHR43767">
    <property type="entry name" value="LONG-CHAIN-FATTY-ACID--COA LIGASE"/>
    <property type="match status" value="1"/>
</dbReference>
<evidence type="ECO:0000256" key="2">
    <source>
        <dbReference type="ARBA" id="ARBA00022598"/>
    </source>
</evidence>
<dbReference type="InterPro" id="IPR025110">
    <property type="entry name" value="AMP-bd_C"/>
</dbReference>
<keyword evidence="2" id="KW-0436">Ligase</keyword>
<protein>
    <submittedName>
        <fullName evidence="5">Unannotated protein</fullName>
    </submittedName>
</protein>
<dbReference type="InterPro" id="IPR045851">
    <property type="entry name" value="AMP-bd_C_sf"/>
</dbReference>
<dbReference type="InterPro" id="IPR050237">
    <property type="entry name" value="ATP-dep_AMP-bd_enzyme"/>
</dbReference>
<dbReference type="GO" id="GO:0016877">
    <property type="term" value="F:ligase activity, forming carbon-sulfur bonds"/>
    <property type="evidence" value="ECO:0007669"/>
    <property type="project" value="UniProtKB-ARBA"/>
</dbReference>
<dbReference type="Gene3D" id="3.30.300.30">
    <property type="match status" value="1"/>
</dbReference>
<dbReference type="FunFam" id="3.30.300.30:FF:000008">
    <property type="entry name" value="2,3-dihydroxybenzoate-AMP ligase"/>
    <property type="match status" value="1"/>
</dbReference>